<evidence type="ECO:0000256" key="1">
    <source>
        <dbReference type="SAM" id="SignalP"/>
    </source>
</evidence>
<evidence type="ECO:0000313" key="3">
    <source>
        <dbReference type="Proteomes" id="UP001476282"/>
    </source>
</evidence>
<dbReference type="Proteomes" id="UP001476282">
    <property type="component" value="Unassembled WGS sequence"/>
</dbReference>
<dbReference type="InterPro" id="IPR013424">
    <property type="entry name" value="Ice-binding_C"/>
</dbReference>
<feature type="chain" id="PRO_5045825763" description="PEP-CTERM protein-sorting domain-containing protein" evidence="1">
    <location>
        <begin position="21"/>
        <end position="250"/>
    </location>
</feature>
<name>A0ABP9UVP4_9BACT</name>
<keyword evidence="3" id="KW-1185">Reference proteome</keyword>
<evidence type="ECO:0008006" key="4">
    <source>
        <dbReference type="Google" id="ProtNLM"/>
    </source>
</evidence>
<sequence length="250" mass="26357">MKVPPLFISLLACAPSLALAQVSLSETVTYTGSFGFGSNSSSLTEADFGTNGIFAEYVIVGGIPKFDPTLGTLTAIRVSAAYDFAAEATFEIGPVIEPLDDWHGGVDSFSFEVGIHMAKTSEPGVHYVLGETSEYFPSSYDVDTGNFSDSSSVIGFHDFSDGETDIISWADTADFVGSGNVEVLKGTIVVPAVGNFQFNNVEGLYLDTYAEISGGSVMVSYDYLPVPEPSAALMTMAGLAWVAGRRGSRA</sequence>
<dbReference type="EMBL" id="BAABRI010000014">
    <property type="protein sequence ID" value="GAA5483409.1"/>
    <property type="molecule type" value="Genomic_DNA"/>
</dbReference>
<organism evidence="2 3">
    <name type="scientific">Haloferula sargassicola</name>
    <dbReference type="NCBI Taxonomy" id="490096"/>
    <lineage>
        <taxon>Bacteria</taxon>
        <taxon>Pseudomonadati</taxon>
        <taxon>Verrucomicrobiota</taxon>
        <taxon>Verrucomicrobiia</taxon>
        <taxon>Verrucomicrobiales</taxon>
        <taxon>Verrucomicrobiaceae</taxon>
        <taxon>Haloferula</taxon>
    </lineage>
</organism>
<keyword evidence="1" id="KW-0732">Signal</keyword>
<dbReference type="NCBIfam" id="TIGR02595">
    <property type="entry name" value="PEP_CTERM"/>
    <property type="match status" value="1"/>
</dbReference>
<feature type="signal peptide" evidence="1">
    <location>
        <begin position="1"/>
        <end position="20"/>
    </location>
</feature>
<gene>
    <name evidence="2" type="ORF">Hsar01_02640</name>
</gene>
<reference evidence="2 3" key="1">
    <citation type="submission" date="2024-02" db="EMBL/GenBank/DDBJ databases">
        <title>Haloferula sargassicola NBRC 104335.</title>
        <authorList>
            <person name="Ichikawa N."/>
            <person name="Katano-Makiyama Y."/>
            <person name="Hidaka K."/>
        </authorList>
    </citation>
    <scope>NUCLEOTIDE SEQUENCE [LARGE SCALE GENOMIC DNA]</scope>
    <source>
        <strain evidence="2 3">NBRC 104335</strain>
    </source>
</reference>
<proteinExistence type="predicted"/>
<protein>
    <recommendedName>
        <fullName evidence="4">PEP-CTERM protein-sorting domain-containing protein</fullName>
    </recommendedName>
</protein>
<dbReference type="RefSeq" id="WP_353567518.1">
    <property type="nucleotide sequence ID" value="NZ_BAABRI010000014.1"/>
</dbReference>
<evidence type="ECO:0000313" key="2">
    <source>
        <dbReference type="EMBL" id="GAA5483409.1"/>
    </source>
</evidence>
<comment type="caution">
    <text evidence="2">The sequence shown here is derived from an EMBL/GenBank/DDBJ whole genome shotgun (WGS) entry which is preliminary data.</text>
</comment>
<accession>A0ABP9UVP4</accession>